<evidence type="ECO:0008006" key="4">
    <source>
        <dbReference type="Google" id="ProtNLM"/>
    </source>
</evidence>
<organism evidence="2 3">
    <name type="scientific">Thermobispora bispora (strain ATCC 19993 / DSM 43833 / CBS 139.67 / JCM 10125 / KCTC 9307 / NBRC 14880 / R51)</name>
    <dbReference type="NCBI Taxonomy" id="469371"/>
    <lineage>
        <taxon>Bacteria</taxon>
        <taxon>Bacillati</taxon>
        <taxon>Actinomycetota</taxon>
        <taxon>Actinomycetes</taxon>
        <taxon>Streptosporangiales</taxon>
        <taxon>Streptosporangiaceae</taxon>
        <taxon>Thermobispora</taxon>
    </lineage>
</organism>
<dbReference type="InterPro" id="IPR042100">
    <property type="entry name" value="Bug_dom1"/>
</dbReference>
<evidence type="ECO:0000313" key="2">
    <source>
        <dbReference type="EMBL" id="ADG88828.1"/>
    </source>
</evidence>
<dbReference type="RefSeq" id="WP_013132361.1">
    <property type="nucleotide sequence ID" value="NC_014165.1"/>
</dbReference>
<dbReference type="InterPro" id="IPR005064">
    <property type="entry name" value="BUG"/>
</dbReference>
<dbReference type="PANTHER" id="PTHR42928">
    <property type="entry name" value="TRICARBOXYLATE-BINDING PROTEIN"/>
    <property type="match status" value="1"/>
</dbReference>
<sequence length="320" mass="33899">MRRRTVLALGVLALAGACGVPDPPRRQELLLVVPEEAGRKAERVARELTALIEGRWAARVRLDGAGSGADDGGGMGGLARFVEDGRAGDLLVTDTRLLTSAALGECAPVAGRAVPLARLVGEWEVLVTSPDSGFRTFDEFAAALRRNPAGPRVAGGATGGPEHLLYGLTAKGLGADLRRLNYAAFPDPADLIAAVLDGQAPLAFGTRSDLFPYIRAGRLRPLAVSSSERLAGVDAPTLLESGVRLVYADWTGLVGPRTLPDRERQALLDLCAAIAGSPAWQRACDRNGWACMYLAGDEFGEWLVDEARRTGELLRDLGLR</sequence>
<gene>
    <name evidence="2" type="ordered locus">Tbis_2117</name>
</gene>
<reference evidence="2 3" key="1">
    <citation type="submission" date="2010-01" db="EMBL/GenBank/DDBJ databases">
        <title>The complete genome of Thermobispora bispora DSM 43833.</title>
        <authorList>
            <consortium name="US DOE Joint Genome Institute (JGI-PGF)"/>
            <person name="Lucas S."/>
            <person name="Copeland A."/>
            <person name="Lapidus A."/>
            <person name="Glavina del Rio T."/>
            <person name="Dalin E."/>
            <person name="Tice H."/>
            <person name="Bruce D."/>
            <person name="Goodwin L."/>
            <person name="Pitluck S."/>
            <person name="Kyrpides N."/>
            <person name="Mavromatis K."/>
            <person name="Ivanova N."/>
            <person name="Mikhailova N."/>
            <person name="Chertkov O."/>
            <person name="Brettin T."/>
            <person name="Detter J.C."/>
            <person name="Han C."/>
            <person name="Larimer F."/>
            <person name="Land M."/>
            <person name="Hauser L."/>
            <person name="Markowitz V."/>
            <person name="Cheng J.-F."/>
            <person name="Hugenholtz P."/>
            <person name="Woyke T."/>
            <person name="Wu D."/>
            <person name="Jando M."/>
            <person name="Schneider S."/>
            <person name="Klenk H.-P."/>
            <person name="Eisen J.A."/>
        </authorList>
    </citation>
    <scope>NUCLEOTIDE SEQUENCE [LARGE SCALE GENOMIC DNA]</scope>
    <source>
        <strain evidence="3">ATCC 19993 / DSM 43833 / CBS 139.67 / JCM 10125 / KCTC 9307 / NBRC 14880 / R51</strain>
    </source>
</reference>
<protein>
    <recommendedName>
        <fullName evidence="4">Tripartite tricarboxylate transporter substrate binding protein</fullName>
    </recommendedName>
</protein>
<dbReference type="HOGENOM" id="CLU_045683_1_0_11"/>
<dbReference type="PANTHER" id="PTHR42928:SF3">
    <property type="entry name" value="UPF0065 PROTEIN YFLP"/>
    <property type="match status" value="1"/>
</dbReference>
<dbReference type="STRING" id="469371.Tbis_2117"/>
<dbReference type="Gene3D" id="3.40.190.10">
    <property type="entry name" value="Periplasmic binding protein-like II"/>
    <property type="match status" value="1"/>
</dbReference>
<comment type="similarity">
    <text evidence="1">Belongs to the UPF0065 (bug) family.</text>
</comment>
<dbReference type="Proteomes" id="UP000006640">
    <property type="component" value="Chromosome"/>
</dbReference>
<keyword evidence="3" id="KW-1185">Reference proteome</keyword>
<name>D6Y2H9_THEBD</name>
<dbReference type="KEGG" id="tbi:Tbis_2117"/>
<dbReference type="EMBL" id="CP001874">
    <property type="protein sequence ID" value="ADG88828.1"/>
    <property type="molecule type" value="Genomic_DNA"/>
</dbReference>
<dbReference type="AlphaFoldDB" id="D6Y2H9"/>
<dbReference type="eggNOG" id="COG3181">
    <property type="taxonomic scope" value="Bacteria"/>
</dbReference>
<dbReference type="PROSITE" id="PS51257">
    <property type="entry name" value="PROKAR_LIPOPROTEIN"/>
    <property type="match status" value="1"/>
</dbReference>
<dbReference type="SUPFAM" id="SSF53850">
    <property type="entry name" value="Periplasmic binding protein-like II"/>
    <property type="match status" value="1"/>
</dbReference>
<dbReference type="Pfam" id="PF03401">
    <property type="entry name" value="TctC"/>
    <property type="match status" value="1"/>
</dbReference>
<evidence type="ECO:0000256" key="1">
    <source>
        <dbReference type="ARBA" id="ARBA00006987"/>
    </source>
</evidence>
<dbReference type="Gene3D" id="3.40.190.150">
    <property type="entry name" value="Bordetella uptake gene, domain 1"/>
    <property type="match status" value="1"/>
</dbReference>
<evidence type="ECO:0000313" key="3">
    <source>
        <dbReference type="Proteomes" id="UP000006640"/>
    </source>
</evidence>
<proteinExistence type="inferred from homology"/>
<dbReference type="OrthoDB" id="9780943at2"/>
<accession>D6Y2H9</accession>